<dbReference type="Proteomes" id="UP000464620">
    <property type="component" value="Chromosome B09"/>
</dbReference>
<proteinExistence type="predicted"/>
<sequence>MEEEKRGGRRETARQGLVMLPHRCRVIVTGERERDEPAHEIATEKNGDVPPLPSCTVLPLEPIGTFAVESRRCRHCRRCGGKREGRPRRNRYVEEGGAVTLSSSNCHRRSSPLSLPVSRSALSLLRRGLSPASPCSSELVVLLWESLSEERNCHYRCSIVSFTVNVGQSPKLLMLHPLFSFSLGCC</sequence>
<dbReference type="EMBL" id="CP031001">
    <property type="protein sequence ID" value="QHN76035.1"/>
    <property type="molecule type" value="Genomic_DNA"/>
</dbReference>
<reference evidence="1 2" key="1">
    <citation type="submission" date="2020-01" db="EMBL/GenBank/DDBJ databases">
        <title>Genome sequence of Arachis hypogaea, cultivar Shitouqi.</title>
        <authorList>
            <person name="Zhuang W."/>
            <person name="Chen H."/>
            <person name="Varshney R."/>
            <person name="Wang D."/>
            <person name="Ming R."/>
        </authorList>
    </citation>
    <scope>NUCLEOTIDE SEQUENCE [LARGE SCALE GENOMIC DNA]</scope>
    <source>
        <tissue evidence="1">Young leaf</tissue>
    </source>
</reference>
<accession>A0A6B9V4T4</accession>
<dbReference type="AlphaFoldDB" id="A0A6B9V4T4"/>
<evidence type="ECO:0000313" key="2">
    <source>
        <dbReference type="Proteomes" id="UP000464620"/>
    </source>
</evidence>
<organism evidence="1 2">
    <name type="scientific">Arachis hypogaea</name>
    <name type="common">Peanut</name>
    <dbReference type="NCBI Taxonomy" id="3818"/>
    <lineage>
        <taxon>Eukaryota</taxon>
        <taxon>Viridiplantae</taxon>
        <taxon>Streptophyta</taxon>
        <taxon>Embryophyta</taxon>
        <taxon>Tracheophyta</taxon>
        <taxon>Spermatophyta</taxon>
        <taxon>Magnoliopsida</taxon>
        <taxon>eudicotyledons</taxon>
        <taxon>Gunneridae</taxon>
        <taxon>Pentapetalae</taxon>
        <taxon>rosids</taxon>
        <taxon>fabids</taxon>
        <taxon>Fabales</taxon>
        <taxon>Fabaceae</taxon>
        <taxon>Papilionoideae</taxon>
        <taxon>50 kb inversion clade</taxon>
        <taxon>dalbergioids sensu lato</taxon>
        <taxon>Dalbergieae</taxon>
        <taxon>Pterocarpus clade</taxon>
        <taxon>Arachis</taxon>
    </lineage>
</organism>
<evidence type="ECO:0000313" key="1">
    <source>
        <dbReference type="EMBL" id="QHN76035.1"/>
    </source>
</evidence>
<name>A0A6B9V4T4_ARAHY</name>
<gene>
    <name evidence="1" type="ORF">DS421_19g640460</name>
</gene>
<protein>
    <submittedName>
        <fullName evidence="1">Uncharacterized protein</fullName>
    </submittedName>
</protein>